<name>A0ABQ5FJX5_9ASTR</name>
<proteinExistence type="predicted"/>
<organism evidence="1 2">
    <name type="scientific">Tanacetum coccineum</name>
    <dbReference type="NCBI Taxonomy" id="301880"/>
    <lineage>
        <taxon>Eukaryota</taxon>
        <taxon>Viridiplantae</taxon>
        <taxon>Streptophyta</taxon>
        <taxon>Embryophyta</taxon>
        <taxon>Tracheophyta</taxon>
        <taxon>Spermatophyta</taxon>
        <taxon>Magnoliopsida</taxon>
        <taxon>eudicotyledons</taxon>
        <taxon>Gunneridae</taxon>
        <taxon>Pentapetalae</taxon>
        <taxon>asterids</taxon>
        <taxon>campanulids</taxon>
        <taxon>Asterales</taxon>
        <taxon>Asteraceae</taxon>
        <taxon>Asteroideae</taxon>
        <taxon>Anthemideae</taxon>
        <taxon>Anthemidinae</taxon>
        <taxon>Tanacetum</taxon>
    </lineage>
</organism>
<reference evidence="1" key="2">
    <citation type="submission" date="2022-01" db="EMBL/GenBank/DDBJ databases">
        <authorList>
            <person name="Yamashiro T."/>
            <person name="Shiraishi A."/>
            <person name="Satake H."/>
            <person name="Nakayama K."/>
        </authorList>
    </citation>
    <scope>NUCLEOTIDE SEQUENCE</scope>
</reference>
<protein>
    <submittedName>
        <fullName evidence="1">Uncharacterized protein</fullName>
    </submittedName>
</protein>
<accession>A0ABQ5FJX5</accession>
<gene>
    <name evidence="1" type="ORF">Tco_1006807</name>
</gene>
<dbReference type="EMBL" id="BQNB010017446">
    <property type="protein sequence ID" value="GJT63274.1"/>
    <property type="molecule type" value="Genomic_DNA"/>
</dbReference>
<evidence type="ECO:0000313" key="1">
    <source>
        <dbReference type="EMBL" id="GJT63274.1"/>
    </source>
</evidence>
<keyword evidence="2" id="KW-1185">Reference proteome</keyword>
<sequence length="128" mass="14263">METAGASTSSDNLFDFFGSTAVNNTNLLSSTSKQPLIETNDIPNPNSPIKRYAMIGARVQKIIIQQPQNPIYTCIYLRRLKLKANLALEEVAGTNECIVIGDVWELSNVQKLLSIPFLLSSFFLHEFN</sequence>
<evidence type="ECO:0000313" key="2">
    <source>
        <dbReference type="Proteomes" id="UP001151760"/>
    </source>
</evidence>
<comment type="caution">
    <text evidence="1">The sequence shown here is derived from an EMBL/GenBank/DDBJ whole genome shotgun (WGS) entry which is preliminary data.</text>
</comment>
<reference evidence="1" key="1">
    <citation type="journal article" date="2022" name="Int. J. Mol. Sci.">
        <title>Draft Genome of Tanacetum Coccineum: Genomic Comparison of Closely Related Tanacetum-Family Plants.</title>
        <authorList>
            <person name="Yamashiro T."/>
            <person name="Shiraishi A."/>
            <person name="Nakayama K."/>
            <person name="Satake H."/>
        </authorList>
    </citation>
    <scope>NUCLEOTIDE SEQUENCE</scope>
</reference>
<dbReference type="Proteomes" id="UP001151760">
    <property type="component" value="Unassembled WGS sequence"/>
</dbReference>